<dbReference type="AlphaFoldDB" id="A0A0G3WG26"/>
<dbReference type="EMBL" id="CP009498">
    <property type="protein sequence ID" value="AKL97576.1"/>
    <property type="molecule type" value="Genomic_DNA"/>
</dbReference>
<protein>
    <submittedName>
        <fullName evidence="1">Uncharacterized protein</fullName>
    </submittedName>
</protein>
<reference evidence="1 2" key="1">
    <citation type="submission" date="2014-09" db="EMBL/GenBank/DDBJ databases">
        <title>Complete genome sequence of Endomicrobium proavitum.</title>
        <authorList>
            <person name="Zheng H."/>
        </authorList>
    </citation>
    <scope>NUCLEOTIDE SEQUENCE [LARGE SCALE GENOMIC DNA]</scope>
    <source>
        <strain evidence="1 2">Rsa215</strain>
    </source>
</reference>
<name>A0A0G3WG26_9BACT</name>
<dbReference type="KEGG" id="epo:Epro_0197"/>
<evidence type="ECO:0000313" key="1">
    <source>
        <dbReference type="EMBL" id="AKL97576.1"/>
    </source>
</evidence>
<gene>
    <name evidence="1" type="ORF">Epro_0197</name>
</gene>
<organism evidence="1 2">
    <name type="scientific">Endomicrobium proavitum</name>
    <dbReference type="NCBI Taxonomy" id="1408281"/>
    <lineage>
        <taxon>Bacteria</taxon>
        <taxon>Pseudomonadati</taxon>
        <taxon>Elusimicrobiota</taxon>
        <taxon>Endomicrobiia</taxon>
        <taxon>Endomicrobiales</taxon>
        <taxon>Endomicrobiaceae</taxon>
        <taxon>Endomicrobium</taxon>
    </lineage>
</organism>
<evidence type="ECO:0000313" key="2">
    <source>
        <dbReference type="Proteomes" id="UP000035337"/>
    </source>
</evidence>
<keyword evidence="2" id="KW-1185">Reference proteome</keyword>
<dbReference type="STRING" id="1408281.Epro_0197"/>
<accession>A0A0G3WG26</accession>
<dbReference type="RefSeq" id="WP_052569766.1">
    <property type="nucleotide sequence ID" value="NZ_CP009498.1"/>
</dbReference>
<sequence>MYNLFLSDYIESIQYSYNDNFKTKDEYEQGILQGYTKILSVIKNLLLKYGYIDKKYNIVLPEDGHIISKFFNNSLLLKKYKKNVNEEMLIKLTREYITKIQEFYNIAFDNKSQFSNGEVVAYYVVLDRLDNLLKLWGFKKRFKNVQIAIFLTKKFGKV</sequence>
<proteinExistence type="predicted"/>
<dbReference type="Proteomes" id="UP000035337">
    <property type="component" value="Chromosome"/>
</dbReference>